<protein>
    <submittedName>
        <fullName evidence="1">DUF2591 family protein</fullName>
    </submittedName>
</protein>
<proteinExistence type="predicted"/>
<evidence type="ECO:0000313" key="2">
    <source>
        <dbReference type="Proteomes" id="UP001529180"/>
    </source>
</evidence>
<dbReference type="EMBL" id="JARSBO010000004">
    <property type="protein sequence ID" value="MDG4719386.1"/>
    <property type="molecule type" value="Genomic_DNA"/>
</dbReference>
<dbReference type="Proteomes" id="UP001529180">
    <property type="component" value="Unassembled WGS sequence"/>
</dbReference>
<accession>A0ABT6GBF8</accession>
<sequence>MLMKVSDLDGRALNWAVAYVLWGKPRKSEHWHCFDTGNSDQPQAIVREKPRSIQEDEYNPSGNWAHGGPLIPICDVYLFPDTDGYIAKVHAVFEDHPDIEVTMHGSTPLQAACLCIVKYLSRCNDEIEIPDELCEVKS</sequence>
<organism evidence="1 2">
    <name type="scientific">Thalassospira aquimaris</name>
    <dbReference type="NCBI Taxonomy" id="3037796"/>
    <lineage>
        <taxon>Bacteria</taxon>
        <taxon>Pseudomonadati</taxon>
        <taxon>Pseudomonadota</taxon>
        <taxon>Alphaproteobacteria</taxon>
        <taxon>Rhodospirillales</taxon>
        <taxon>Thalassospiraceae</taxon>
        <taxon>Thalassospira</taxon>
    </lineage>
</organism>
<dbReference type="InterPro" id="IPR019701">
    <property type="entry name" value="Phage_P22_NinX"/>
</dbReference>
<keyword evidence="2" id="KW-1185">Reference proteome</keyword>
<name>A0ABT6GBF8_9PROT</name>
<comment type="caution">
    <text evidence="1">The sequence shown here is derived from an EMBL/GenBank/DDBJ whole genome shotgun (WGS) entry which is preliminary data.</text>
</comment>
<evidence type="ECO:0000313" key="1">
    <source>
        <dbReference type="EMBL" id="MDG4719386.1"/>
    </source>
</evidence>
<dbReference type="Pfam" id="PF10765">
    <property type="entry name" value="Phage_P22_NinX"/>
    <property type="match status" value="1"/>
</dbReference>
<dbReference type="RefSeq" id="WP_278006828.1">
    <property type="nucleotide sequence ID" value="NZ_JARSBO010000004.1"/>
</dbReference>
<reference evidence="1 2" key="1">
    <citation type="submission" date="2023-03" db="EMBL/GenBank/DDBJ databases">
        <title>Strain FZY0004 represents a novel species in the genus Thalassospira isolated from seawater.</title>
        <authorList>
            <person name="Fu Z.-Y."/>
        </authorList>
    </citation>
    <scope>NUCLEOTIDE SEQUENCE [LARGE SCALE GENOMIC DNA]</scope>
    <source>
        <strain evidence="1 2">FZY0004</strain>
    </source>
</reference>
<gene>
    <name evidence="1" type="ORF">P7680_10295</name>
</gene>